<reference evidence="1" key="1">
    <citation type="submission" date="2023-01" db="EMBL/GenBank/DDBJ databases">
        <authorList>
            <person name="Van Ghelder C."/>
            <person name="Rancurel C."/>
        </authorList>
    </citation>
    <scope>NUCLEOTIDE SEQUENCE</scope>
    <source>
        <strain evidence="1">CNCM I-4278</strain>
    </source>
</reference>
<accession>A0A9W4U7C2</accession>
<keyword evidence="2" id="KW-1185">Reference proteome</keyword>
<dbReference type="Proteomes" id="UP001152607">
    <property type="component" value="Unassembled WGS sequence"/>
</dbReference>
<dbReference type="EMBL" id="CAOQHR010000002">
    <property type="protein sequence ID" value="CAI6299203.1"/>
    <property type="molecule type" value="Genomic_DNA"/>
</dbReference>
<comment type="caution">
    <text evidence="1">The sequence shown here is derived from an EMBL/GenBank/DDBJ whole genome shotgun (WGS) entry which is preliminary data.</text>
</comment>
<sequence>MIPSLFALPGFLPSLRTCIPSTTFRKELPDPASLSFLSFFFRFEWRLLFSPVTLLSILLVHRHWLSNLHRLSLISSHSTLVANLHALTYFLSLSLSFSPSLFLSLPLKENGQQLSSKKHPSQLQNKS</sequence>
<evidence type="ECO:0000313" key="2">
    <source>
        <dbReference type="Proteomes" id="UP001152607"/>
    </source>
</evidence>
<gene>
    <name evidence="1" type="ORF">PDIGIT_LOCUS2769</name>
</gene>
<protein>
    <submittedName>
        <fullName evidence="1">Uncharacterized protein</fullName>
    </submittedName>
</protein>
<evidence type="ECO:0000313" key="1">
    <source>
        <dbReference type="EMBL" id="CAI6299203.1"/>
    </source>
</evidence>
<name>A0A9W4U7C2_9PLEO</name>
<organism evidence="1 2">
    <name type="scientific">Periconia digitata</name>
    <dbReference type="NCBI Taxonomy" id="1303443"/>
    <lineage>
        <taxon>Eukaryota</taxon>
        <taxon>Fungi</taxon>
        <taxon>Dikarya</taxon>
        <taxon>Ascomycota</taxon>
        <taxon>Pezizomycotina</taxon>
        <taxon>Dothideomycetes</taxon>
        <taxon>Pleosporomycetidae</taxon>
        <taxon>Pleosporales</taxon>
        <taxon>Massarineae</taxon>
        <taxon>Periconiaceae</taxon>
        <taxon>Periconia</taxon>
    </lineage>
</organism>
<dbReference type="AlphaFoldDB" id="A0A9W4U7C2"/>
<proteinExistence type="predicted"/>